<name>A0A9J7J0K5_SPOLT</name>
<dbReference type="GeneID" id="111362047"/>
<evidence type="ECO:0000256" key="7">
    <source>
        <dbReference type="SAM" id="SignalP"/>
    </source>
</evidence>
<dbReference type="InterPro" id="IPR002223">
    <property type="entry name" value="Kunitz_BPTI"/>
</dbReference>
<sequence length="241" mass="27678">MFLGSIIHSLFTVISFTVIQLRADETTTKLTTELTADTTAKLTTKATKLTTKATDLTTEATELAGEATKRTTETPEKVNEETTETFQTTQTKVSPSRAHMDDLTTFDDKVYCKFQANSYSCSNARLKRKYYYDIQLNQCIQFDYGHCKHSYNMFDGRRDCFEACEDEYSHQVVNVTANVYCRFQPDFGDCHMYNPMWYFDIIDMRCKGFSYSGCGGNDNRFRNVEKCLSVCSHAVKHTEED</sequence>
<keyword evidence="9" id="KW-1185">Reference proteome</keyword>
<dbReference type="GO" id="GO:0005615">
    <property type="term" value="C:extracellular space"/>
    <property type="evidence" value="ECO:0007669"/>
    <property type="project" value="TreeGrafter"/>
</dbReference>
<dbReference type="Pfam" id="PF00014">
    <property type="entry name" value="Kunitz_BPTI"/>
    <property type="match status" value="2"/>
</dbReference>
<dbReference type="FunFam" id="4.10.410.10:FF:000020">
    <property type="entry name" value="Collagen, type VI, alpha 3"/>
    <property type="match status" value="1"/>
</dbReference>
<dbReference type="PANTHER" id="PTHR10083">
    <property type="entry name" value="KUNITZ-TYPE PROTEASE INHIBITOR-RELATED"/>
    <property type="match status" value="1"/>
</dbReference>
<dbReference type="Proteomes" id="UP000301870">
    <property type="component" value="Unplaced"/>
</dbReference>
<dbReference type="PROSITE" id="PS00280">
    <property type="entry name" value="BPTI_KUNITZ_1"/>
    <property type="match status" value="1"/>
</dbReference>
<dbReference type="CDD" id="cd00109">
    <property type="entry name" value="Kunitz-type"/>
    <property type="match status" value="1"/>
</dbReference>
<evidence type="ECO:0000256" key="1">
    <source>
        <dbReference type="ARBA" id="ARBA00004613"/>
    </source>
</evidence>
<gene>
    <name evidence="10" type="primary">LOC111362047</name>
</gene>
<evidence type="ECO:0000259" key="8">
    <source>
        <dbReference type="PROSITE" id="PS50279"/>
    </source>
</evidence>
<dbReference type="OrthoDB" id="4473401at2759"/>
<protein>
    <submittedName>
        <fullName evidence="10">Tissue factor pathway inhibitor-like</fullName>
    </submittedName>
</protein>
<dbReference type="RefSeq" id="XP_022834334.1">
    <property type="nucleotide sequence ID" value="XM_022978566.1"/>
</dbReference>
<dbReference type="SUPFAM" id="SSF57362">
    <property type="entry name" value="BPTI-like"/>
    <property type="match status" value="2"/>
</dbReference>
<comment type="subcellular location">
    <subcellularLocation>
        <location evidence="1">Secreted</location>
    </subcellularLocation>
</comment>
<dbReference type="PANTHER" id="PTHR10083:SF217">
    <property type="entry name" value="BOOPHILIN-H2"/>
    <property type="match status" value="1"/>
</dbReference>
<evidence type="ECO:0000313" key="10">
    <source>
        <dbReference type="RefSeq" id="XP_022834334.1"/>
    </source>
</evidence>
<dbReference type="Gene3D" id="4.10.410.10">
    <property type="entry name" value="Pancreatic trypsin inhibitor Kunitz domain"/>
    <property type="match status" value="2"/>
</dbReference>
<feature type="domain" description="BPTI/Kunitz inhibitor" evidence="8">
    <location>
        <begin position="181"/>
        <end position="231"/>
    </location>
</feature>
<evidence type="ECO:0000256" key="5">
    <source>
        <dbReference type="ARBA" id="ARBA00022900"/>
    </source>
</evidence>
<dbReference type="AlphaFoldDB" id="A0A9J7J0K5"/>
<keyword evidence="5" id="KW-0722">Serine protease inhibitor</keyword>
<keyword evidence="3" id="KW-0800">Toxin</keyword>
<keyword evidence="6" id="KW-1015">Disulfide bond</keyword>
<keyword evidence="2" id="KW-0964">Secreted</keyword>
<dbReference type="InterPro" id="IPR020901">
    <property type="entry name" value="Prtase_inh_Kunz-CS"/>
</dbReference>
<evidence type="ECO:0000313" key="9">
    <source>
        <dbReference type="Proteomes" id="UP000301870"/>
    </source>
</evidence>
<feature type="signal peptide" evidence="7">
    <location>
        <begin position="1"/>
        <end position="23"/>
    </location>
</feature>
<feature type="domain" description="BPTI/Kunitz inhibitor" evidence="8">
    <location>
        <begin position="112"/>
        <end position="164"/>
    </location>
</feature>
<evidence type="ECO:0000256" key="4">
    <source>
        <dbReference type="ARBA" id="ARBA00022690"/>
    </source>
</evidence>
<evidence type="ECO:0000256" key="6">
    <source>
        <dbReference type="ARBA" id="ARBA00023157"/>
    </source>
</evidence>
<dbReference type="PRINTS" id="PR00759">
    <property type="entry name" value="BASICPTASE"/>
</dbReference>
<evidence type="ECO:0000256" key="3">
    <source>
        <dbReference type="ARBA" id="ARBA00022656"/>
    </source>
</evidence>
<feature type="chain" id="PRO_5039945651" evidence="7">
    <location>
        <begin position="24"/>
        <end position="241"/>
    </location>
</feature>
<dbReference type="InterPro" id="IPR036880">
    <property type="entry name" value="Kunitz_BPTI_sf"/>
</dbReference>
<dbReference type="InterPro" id="IPR050098">
    <property type="entry name" value="TFPI/VKTCI-like"/>
</dbReference>
<organism evidence="9 10">
    <name type="scientific">Spodoptera litura</name>
    <name type="common">Asian cotton leafworm</name>
    <dbReference type="NCBI Taxonomy" id="69820"/>
    <lineage>
        <taxon>Eukaryota</taxon>
        <taxon>Metazoa</taxon>
        <taxon>Ecdysozoa</taxon>
        <taxon>Arthropoda</taxon>
        <taxon>Hexapoda</taxon>
        <taxon>Insecta</taxon>
        <taxon>Pterygota</taxon>
        <taxon>Neoptera</taxon>
        <taxon>Endopterygota</taxon>
        <taxon>Lepidoptera</taxon>
        <taxon>Glossata</taxon>
        <taxon>Ditrysia</taxon>
        <taxon>Noctuoidea</taxon>
        <taxon>Noctuidae</taxon>
        <taxon>Amphipyrinae</taxon>
        <taxon>Spodoptera</taxon>
    </lineage>
</organism>
<proteinExistence type="predicted"/>
<dbReference type="KEGG" id="sliu:111362047"/>
<dbReference type="PROSITE" id="PS50279">
    <property type="entry name" value="BPTI_KUNITZ_2"/>
    <property type="match status" value="2"/>
</dbReference>
<keyword evidence="7" id="KW-0732">Signal</keyword>
<keyword evidence="4" id="KW-0646">Protease inhibitor</keyword>
<evidence type="ECO:0000256" key="2">
    <source>
        <dbReference type="ARBA" id="ARBA00022525"/>
    </source>
</evidence>
<accession>A0A9J7J0K5</accession>
<reference evidence="10" key="1">
    <citation type="submission" date="2025-08" db="UniProtKB">
        <authorList>
            <consortium name="RefSeq"/>
        </authorList>
    </citation>
    <scope>IDENTIFICATION</scope>
    <source>
        <strain evidence="10">Ishihara</strain>
        <tissue evidence="10">Whole body</tissue>
    </source>
</reference>
<dbReference type="SMART" id="SM00131">
    <property type="entry name" value="KU"/>
    <property type="match status" value="2"/>
</dbReference>
<dbReference type="GO" id="GO:0004867">
    <property type="term" value="F:serine-type endopeptidase inhibitor activity"/>
    <property type="evidence" value="ECO:0007669"/>
    <property type="project" value="UniProtKB-KW"/>
</dbReference>